<sequence>MNAITHGRTTIRSIMSEFYHSIPPGSPKPKVLGMTASPIYQKTLTRDVAVSQLVELQKCLDCRIVTVKERGMLDGFVSKAKEYLIEYNPVAEGMVYDKAISKNDAGDLDWMEELTLSSSGKLFAYYVYVLNRIQALDASLKESVGRCLTLVKELEIDLGVWCAGRVAMRLFNSICYNRKRAQTDDVKADSAIQKFHHLHSQTSFNSIFGNSFIQRHHTETNILCELLMQLSSVHFPGLSCGFVTGQGSSSNAPIR</sequence>
<dbReference type="EMBL" id="MCGO01000002">
    <property type="protein sequence ID" value="ORY53277.1"/>
    <property type="molecule type" value="Genomic_DNA"/>
</dbReference>
<dbReference type="InterPro" id="IPR027417">
    <property type="entry name" value="P-loop_NTPase"/>
</dbReference>
<reference evidence="1 2" key="1">
    <citation type="submission" date="2016-07" db="EMBL/GenBank/DDBJ databases">
        <title>Pervasive Adenine N6-methylation of Active Genes in Fungi.</title>
        <authorList>
            <consortium name="DOE Joint Genome Institute"/>
            <person name="Mondo S.J."/>
            <person name="Dannebaum R.O."/>
            <person name="Kuo R.C."/>
            <person name="Labutti K."/>
            <person name="Haridas S."/>
            <person name="Kuo A."/>
            <person name="Salamov A."/>
            <person name="Ahrendt S.R."/>
            <person name="Lipzen A."/>
            <person name="Sullivan W."/>
            <person name="Andreopoulos W.B."/>
            <person name="Clum A."/>
            <person name="Lindquist E."/>
            <person name="Daum C."/>
            <person name="Ramamoorthy G.K."/>
            <person name="Gryganskyi A."/>
            <person name="Culley D."/>
            <person name="Magnuson J.K."/>
            <person name="James T.Y."/>
            <person name="O'Malley M.A."/>
            <person name="Stajich J.E."/>
            <person name="Spatafora J.W."/>
            <person name="Visel A."/>
            <person name="Grigoriev I.V."/>
        </authorList>
    </citation>
    <scope>NUCLEOTIDE SEQUENCE [LARGE SCALE GENOMIC DNA]</scope>
    <source>
        <strain evidence="1 2">JEL800</strain>
    </source>
</reference>
<proteinExistence type="predicted"/>
<dbReference type="AlphaFoldDB" id="A0A1Y2D246"/>
<dbReference type="STRING" id="329046.A0A1Y2D246"/>
<gene>
    <name evidence="1" type="ORF">BCR33DRAFT_191966</name>
</gene>
<name>A0A1Y2D246_9FUNG</name>
<dbReference type="Proteomes" id="UP000193642">
    <property type="component" value="Unassembled WGS sequence"/>
</dbReference>
<organism evidence="1 2">
    <name type="scientific">Rhizoclosmatium globosum</name>
    <dbReference type="NCBI Taxonomy" id="329046"/>
    <lineage>
        <taxon>Eukaryota</taxon>
        <taxon>Fungi</taxon>
        <taxon>Fungi incertae sedis</taxon>
        <taxon>Chytridiomycota</taxon>
        <taxon>Chytridiomycota incertae sedis</taxon>
        <taxon>Chytridiomycetes</taxon>
        <taxon>Chytridiales</taxon>
        <taxon>Chytriomycetaceae</taxon>
        <taxon>Rhizoclosmatium</taxon>
    </lineage>
</organism>
<dbReference type="OrthoDB" id="416741at2759"/>
<dbReference type="Gene3D" id="3.40.50.300">
    <property type="entry name" value="P-loop containing nucleotide triphosphate hydrolases"/>
    <property type="match status" value="1"/>
</dbReference>
<protein>
    <submittedName>
        <fullName evidence="1">Uncharacterized protein</fullName>
    </submittedName>
</protein>
<accession>A0A1Y2D246</accession>
<evidence type="ECO:0000313" key="2">
    <source>
        <dbReference type="Proteomes" id="UP000193642"/>
    </source>
</evidence>
<evidence type="ECO:0000313" key="1">
    <source>
        <dbReference type="EMBL" id="ORY53277.1"/>
    </source>
</evidence>
<comment type="caution">
    <text evidence="1">The sequence shown here is derived from an EMBL/GenBank/DDBJ whole genome shotgun (WGS) entry which is preliminary data.</text>
</comment>
<keyword evidence="2" id="KW-1185">Reference proteome</keyword>